<feature type="domain" description="ABC transmembrane type-2" evidence="7">
    <location>
        <begin position="42"/>
        <end position="268"/>
    </location>
</feature>
<keyword evidence="3 6" id="KW-1133">Transmembrane helix</keyword>
<evidence type="ECO:0000259" key="7">
    <source>
        <dbReference type="PROSITE" id="PS51012"/>
    </source>
</evidence>
<feature type="transmembrane region" description="Helical" evidence="6">
    <location>
        <begin position="79"/>
        <end position="101"/>
    </location>
</feature>
<dbReference type="InterPro" id="IPR052902">
    <property type="entry name" value="ABC-2_transporter"/>
</dbReference>
<feature type="transmembrane region" description="Helical" evidence="6">
    <location>
        <begin position="244"/>
        <end position="265"/>
    </location>
</feature>
<comment type="caution">
    <text evidence="8">The sequence shown here is derived from an EMBL/GenBank/DDBJ whole genome shotgun (WGS) entry which is preliminary data.</text>
</comment>
<feature type="transmembrane region" description="Helical" evidence="6">
    <location>
        <begin position="122"/>
        <end position="149"/>
    </location>
</feature>
<evidence type="ECO:0000256" key="3">
    <source>
        <dbReference type="ARBA" id="ARBA00022989"/>
    </source>
</evidence>
<dbReference type="InterPro" id="IPR047817">
    <property type="entry name" value="ABC2_TM_bact-type"/>
</dbReference>
<evidence type="ECO:0000256" key="6">
    <source>
        <dbReference type="RuleBase" id="RU361157"/>
    </source>
</evidence>
<evidence type="ECO:0000256" key="1">
    <source>
        <dbReference type="ARBA" id="ARBA00004141"/>
    </source>
</evidence>
<evidence type="ECO:0000256" key="4">
    <source>
        <dbReference type="ARBA" id="ARBA00023136"/>
    </source>
</evidence>
<dbReference type="InterPro" id="IPR000412">
    <property type="entry name" value="ABC_2_transport"/>
</dbReference>
<accession>A0A372MD65</accession>
<dbReference type="PANTHER" id="PTHR43027">
    <property type="entry name" value="DOXORUBICIN RESISTANCE ABC TRANSPORTER PERMEASE PROTEIN DRRC-RELATED"/>
    <property type="match status" value="1"/>
</dbReference>
<dbReference type="PRINTS" id="PR00164">
    <property type="entry name" value="ABC2TRNSPORT"/>
</dbReference>
<evidence type="ECO:0000256" key="5">
    <source>
        <dbReference type="ARBA" id="ARBA00023251"/>
    </source>
</evidence>
<keyword evidence="5" id="KW-0046">Antibiotic resistance</keyword>
<keyword evidence="4 6" id="KW-0472">Membrane</keyword>
<dbReference type="GO" id="GO:0043190">
    <property type="term" value="C:ATP-binding cassette (ABC) transporter complex"/>
    <property type="evidence" value="ECO:0007669"/>
    <property type="project" value="InterPro"/>
</dbReference>
<dbReference type="Proteomes" id="UP000263094">
    <property type="component" value="Unassembled WGS sequence"/>
</dbReference>
<comment type="similarity">
    <text evidence="6">Belongs to the ABC-2 integral membrane protein family.</text>
</comment>
<gene>
    <name evidence="8" type="ORF">DY218_02915</name>
</gene>
<feature type="transmembrane region" description="Helical" evidence="6">
    <location>
        <begin position="43"/>
        <end position="64"/>
    </location>
</feature>
<reference evidence="8 9" key="1">
    <citation type="submission" date="2018-08" db="EMBL/GenBank/DDBJ databases">
        <title>Isolation, diversity and antifungal activity of Actinobacteria from wheat.</title>
        <authorList>
            <person name="Han C."/>
        </authorList>
    </citation>
    <scope>NUCLEOTIDE SEQUENCE [LARGE SCALE GENOMIC DNA]</scope>
    <source>
        <strain evidence="8 9">NEAU-YY421</strain>
    </source>
</reference>
<keyword evidence="6" id="KW-1003">Cell membrane</keyword>
<dbReference type="OrthoDB" id="3217868at2"/>
<evidence type="ECO:0000313" key="9">
    <source>
        <dbReference type="Proteomes" id="UP000263094"/>
    </source>
</evidence>
<keyword evidence="9" id="KW-1185">Reference proteome</keyword>
<dbReference type="AlphaFoldDB" id="A0A372MD65"/>
<feature type="transmembrane region" description="Helical" evidence="6">
    <location>
        <begin position="189"/>
        <end position="208"/>
    </location>
</feature>
<feature type="transmembrane region" description="Helical" evidence="6">
    <location>
        <begin position="161"/>
        <end position="182"/>
    </location>
</feature>
<name>A0A372MD65_9ACTN</name>
<dbReference type="EMBL" id="QUAK01000015">
    <property type="protein sequence ID" value="RFU88247.1"/>
    <property type="molecule type" value="Genomic_DNA"/>
</dbReference>
<evidence type="ECO:0000256" key="2">
    <source>
        <dbReference type="ARBA" id="ARBA00022692"/>
    </source>
</evidence>
<dbReference type="GO" id="GO:0140359">
    <property type="term" value="F:ABC-type transporter activity"/>
    <property type="evidence" value="ECO:0007669"/>
    <property type="project" value="InterPro"/>
</dbReference>
<proteinExistence type="inferred from homology"/>
<comment type="subcellular location">
    <subcellularLocation>
        <location evidence="6">Cell membrane</location>
        <topology evidence="6">Multi-pass membrane protein</topology>
    </subcellularLocation>
    <subcellularLocation>
        <location evidence="1">Membrane</location>
        <topology evidence="1">Multi-pass membrane protein</topology>
    </subcellularLocation>
</comment>
<sequence>MSAPTTTTPAAAAADPGDRRRRRTAFLAVLRSEAVLFRREPAALFWILAFPTVLMVILGLIPAFREPDEGLGGRRVIDLYVPVAVLLGMITAGVQVMPGVLTTYRERGILRRLSTTPARPSMLIAAQVVLHAAAIALSALLVLAVGRIAFRVSLPAQPVGYVLAVLLACLAALAVGATIAALCRTIKMAQAVGTVVFFPMMFTAGVWAPVETLPETLRRIVECTPLGAASQALNDAAGGDFPGLLHLGVTAVWVVVLLSAAARWFRWE</sequence>
<dbReference type="GO" id="GO:0046677">
    <property type="term" value="P:response to antibiotic"/>
    <property type="evidence" value="ECO:0007669"/>
    <property type="project" value="UniProtKB-KW"/>
</dbReference>
<protein>
    <recommendedName>
        <fullName evidence="6">Transport permease protein</fullName>
    </recommendedName>
</protein>
<organism evidence="8 9">
    <name type="scientific">Streptomyces triticagri</name>
    <dbReference type="NCBI Taxonomy" id="2293568"/>
    <lineage>
        <taxon>Bacteria</taxon>
        <taxon>Bacillati</taxon>
        <taxon>Actinomycetota</taxon>
        <taxon>Actinomycetes</taxon>
        <taxon>Kitasatosporales</taxon>
        <taxon>Streptomycetaceae</taxon>
        <taxon>Streptomyces</taxon>
    </lineage>
</organism>
<keyword evidence="2 6" id="KW-0812">Transmembrane</keyword>
<dbReference type="RefSeq" id="WP_128554286.1">
    <property type="nucleotide sequence ID" value="NZ_QUAK01000015.1"/>
</dbReference>
<keyword evidence="6" id="KW-0813">Transport</keyword>
<dbReference type="InterPro" id="IPR013525">
    <property type="entry name" value="ABC2_TM"/>
</dbReference>
<dbReference type="PIRSF" id="PIRSF006648">
    <property type="entry name" value="DrrB"/>
    <property type="match status" value="1"/>
</dbReference>
<evidence type="ECO:0000313" key="8">
    <source>
        <dbReference type="EMBL" id="RFU88247.1"/>
    </source>
</evidence>
<dbReference type="PROSITE" id="PS51012">
    <property type="entry name" value="ABC_TM2"/>
    <property type="match status" value="1"/>
</dbReference>
<dbReference type="Pfam" id="PF01061">
    <property type="entry name" value="ABC2_membrane"/>
    <property type="match status" value="1"/>
</dbReference>
<dbReference type="PANTHER" id="PTHR43027:SF2">
    <property type="entry name" value="TRANSPORT PERMEASE PROTEIN"/>
    <property type="match status" value="1"/>
</dbReference>